<protein>
    <submittedName>
        <fullName evidence="1">Uncharacterized protein</fullName>
    </submittedName>
</protein>
<dbReference type="Proteomes" id="UP000800096">
    <property type="component" value="Unassembled WGS sequence"/>
</dbReference>
<reference evidence="1" key="1">
    <citation type="journal article" date="2020" name="Stud. Mycol.">
        <title>101 Dothideomycetes genomes: a test case for predicting lifestyles and emergence of pathogens.</title>
        <authorList>
            <person name="Haridas S."/>
            <person name="Albert R."/>
            <person name="Binder M."/>
            <person name="Bloem J."/>
            <person name="Labutti K."/>
            <person name="Salamov A."/>
            <person name="Andreopoulos B."/>
            <person name="Baker S."/>
            <person name="Barry K."/>
            <person name="Bills G."/>
            <person name="Bluhm B."/>
            <person name="Cannon C."/>
            <person name="Castanera R."/>
            <person name="Culley D."/>
            <person name="Daum C."/>
            <person name="Ezra D."/>
            <person name="Gonzalez J."/>
            <person name="Henrissat B."/>
            <person name="Kuo A."/>
            <person name="Liang C."/>
            <person name="Lipzen A."/>
            <person name="Lutzoni F."/>
            <person name="Magnuson J."/>
            <person name="Mondo S."/>
            <person name="Nolan M."/>
            <person name="Ohm R."/>
            <person name="Pangilinan J."/>
            <person name="Park H.-J."/>
            <person name="Ramirez L."/>
            <person name="Alfaro M."/>
            <person name="Sun H."/>
            <person name="Tritt A."/>
            <person name="Yoshinaga Y."/>
            <person name="Zwiers L.-H."/>
            <person name="Turgeon B."/>
            <person name="Goodwin S."/>
            <person name="Spatafora J."/>
            <person name="Crous P."/>
            <person name="Grigoriev I."/>
        </authorList>
    </citation>
    <scope>NUCLEOTIDE SEQUENCE</scope>
    <source>
        <strain evidence="1">HMLAC05119</strain>
    </source>
</reference>
<accession>A0A6A5Q9C2</accession>
<evidence type="ECO:0000313" key="2">
    <source>
        <dbReference type="Proteomes" id="UP000800096"/>
    </source>
</evidence>
<dbReference type="EMBL" id="ML979141">
    <property type="protein sequence ID" value="KAF1911949.1"/>
    <property type="molecule type" value="Genomic_DNA"/>
</dbReference>
<proteinExistence type="predicted"/>
<name>A0A6A5Q9C2_AMPQU</name>
<organism evidence="1 2">
    <name type="scientific">Ampelomyces quisqualis</name>
    <name type="common">Powdery mildew agent</name>
    <dbReference type="NCBI Taxonomy" id="50730"/>
    <lineage>
        <taxon>Eukaryota</taxon>
        <taxon>Fungi</taxon>
        <taxon>Dikarya</taxon>
        <taxon>Ascomycota</taxon>
        <taxon>Pezizomycotina</taxon>
        <taxon>Dothideomycetes</taxon>
        <taxon>Pleosporomycetidae</taxon>
        <taxon>Pleosporales</taxon>
        <taxon>Pleosporineae</taxon>
        <taxon>Phaeosphaeriaceae</taxon>
        <taxon>Ampelomyces</taxon>
    </lineage>
</organism>
<keyword evidence="2" id="KW-1185">Reference proteome</keyword>
<gene>
    <name evidence="1" type="ORF">BDU57DRAFT_523220</name>
</gene>
<evidence type="ECO:0000313" key="1">
    <source>
        <dbReference type="EMBL" id="KAF1911949.1"/>
    </source>
</evidence>
<sequence length="53" mass="6265">MYDCLRRGGKDYFFVFSLNPPLTQQFPWLYTIPSRTNSHGHIPLLRVPETLLQ</sequence>
<dbReference type="AlphaFoldDB" id="A0A6A5Q9C2"/>